<dbReference type="EMBL" id="JBFXLU010000108">
    <property type="protein sequence ID" value="KAL2841544.1"/>
    <property type="molecule type" value="Genomic_DNA"/>
</dbReference>
<name>A0ABR4JPK9_9EURO</name>
<keyword evidence="2" id="KW-1185">Reference proteome</keyword>
<gene>
    <name evidence="1" type="ORF">BJY01DRAFT_236310</name>
</gene>
<evidence type="ECO:0000313" key="2">
    <source>
        <dbReference type="Proteomes" id="UP001610446"/>
    </source>
</evidence>
<comment type="caution">
    <text evidence="1">The sequence shown here is derived from an EMBL/GenBank/DDBJ whole genome shotgun (WGS) entry which is preliminary data.</text>
</comment>
<evidence type="ECO:0000313" key="1">
    <source>
        <dbReference type="EMBL" id="KAL2841544.1"/>
    </source>
</evidence>
<dbReference type="Proteomes" id="UP001610446">
    <property type="component" value="Unassembled WGS sequence"/>
</dbReference>
<protein>
    <submittedName>
        <fullName evidence="1">Uncharacterized protein</fullName>
    </submittedName>
</protein>
<sequence length="55" mass="6421">MCNHYKNFFIYSTCSQPSSHIIRTEMDEPKESRCSEAPHDRFIVVVGKCLLCGRR</sequence>
<reference evidence="1 2" key="1">
    <citation type="submission" date="2024-07" db="EMBL/GenBank/DDBJ databases">
        <title>Section-level genome sequencing and comparative genomics of Aspergillus sections Usti and Cavernicolus.</title>
        <authorList>
            <consortium name="Lawrence Berkeley National Laboratory"/>
            <person name="Nybo J.L."/>
            <person name="Vesth T.C."/>
            <person name="Theobald S."/>
            <person name="Frisvad J.C."/>
            <person name="Larsen T.O."/>
            <person name="Kjaerboelling I."/>
            <person name="Rothschild-Mancinelli K."/>
            <person name="Lyhne E.K."/>
            <person name="Kogle M.E."/>
            <person name="Barry K."/>
            <person name="Clum A."/>
            <person name="Na H."/>
            <person name="Ledsgaard L."/>
            <person name="Lin J."/>
            <person name="Lipzen A."/>
            <person name="Kuo A."/>
            <person name="Riley R."/>
            <person name="Mondo S."/>
            <person name="Labutti K."/>
            <person name="Haridas S."/>
            <person name="Pangalinan J."/>
            <person name="Salamov A.A."/>
            <person name="Simmons B.A."/>
            <person name="Magnuson J.K."/>
            <person name="Chen J."/>
            <person name="Drula E."/>
            <person name="Henrissat B."/>
            <person name="Wiebenga A."/>
            <person name="Lubbers R.J."/>
            <person name="Gomes A.C."/>
            <person name="Makela M.R."/>
            <person name="Stajich J."/>
            <person name="Grigoriev I.V."/>
            <person name="Mortensen U.H."/>
            <person name="De Vries R.P."/>
            <person name="Baker S.E."/>
            <person name="Andersen M.R."/>
        </authorList>
    </citation>
    <scope>NUCLEOTIDE SEQUENCE [LARGE SCALE GENOMIC DNA]</scope>
    <source>
        <strain evidence="1 2">CBS 123904</strain>
    </source>
</reference>
<organism evidence="1 2">
    <name type="scientific">Aspergillus pseudoustus</name>
    <dbReference type="NCBI Taxonomy" id="1810923"/>
    <lineage>
        <taxon>Eukaryota</taxon>
        <taxon>Fungi</taxon>
        <taxon>Dikarya</taxon>
        <taxon>Ascomycota</taxon>
        <taxon>Pezizomycotina</taxon>
        <taxon>Eurotiomycetes</taxon>
        <taxon>Eurotiomycetidae</taxon>
        <taxon>Eurotiales</taxon>
        <taxon>Aspergillaceae</taxon>
        <taxon>Aspergillus</taxon>
        <taxon>Aspergillus subgen. Nidulantes</taxon>
    </lineage>
</organism>
<proteinExistence type="predicted"/>
<accession>A0ABR4JPK9</accession>